<dbReference type="EMBL" id="RPBY01000013">
    <property type="protein sequence ID" value="NCH89935.1"/>
    <property type="molecule type" value="Genomic_DNA"/>
</dbReference>
<dbReference type="InterPro" id="IPR014113">
    <property type="entry name" value="T4SS_TrbC_subgr"/>
</dbReference>
<dbReference type="AlphaFoldDB" id="A0A9Q4XNT4"/>
<feature type="signal peptide" evidence="1">
    <location>
        <begin position="1"/>
        <end position="24"/>
    </location>
</feature>
<organism evidence="2 3">
    <name type="scientific">Cronobacter dublinensis</name>
    <dbReference type="NCBI Taxonomy" id="413497"/>
    <lineage>
        <taxon>Bacteria</taxon>
        <taxon>Pseudomonadati</taxon>
        <taxon>Pseudomonadota</taxon>
        <taxon>Gammaproteobacteria</taxon>
        <taxon>Enterobacterales</taxon>
        <taxon>Enterobacteriaceae</taxon>
        <taxon>Cronobacter</taxon>
    </lineage>
</organism>
<dbReference type="Proteomes" id="UP000778262">
    <property type="component" value="Unassembled WGS sequence"/>
</dbReference>
<sequence>MKLSILRTLALSGLLFSMSVQASAQNDVSASDRAWMKRQQDELQSFKDSLAGQNIQLPPAQQYRLSQSQQQMATDGAVADESRKPLQAVYFVSLAIPREGLVPMLKDAQRFHIPATIRGLVNNDMRKTAAAMFELSKIDNSLGVQVDPTLFSDYGVTAVPALVVTCPGHFDVIRGSLPLQQALERVAQEGDCASAARKLLGAEQ</sequence>
<protein>
    <submittedName>
        <fullName evidence="2">Type-F conjugative transfer system pilin assembly protein TrbC</fullName>
    </submittedName>
</protein>
<gene>
    <name evidence="2" type="primary">trbC</name>
    <name evidence="2" type="ORF">EHJ13_21225</name>
</gene>
<evidence type="ECO:0000313" key="2">
    <source>
        <dbReference type="EMBL" id="NCH89935.1"/>
    </source>
</evidence>
<comment type="caution">
    <text evidence="2">The sequence shown here is derived from an EMBL/GenBank/DDBJ whole genome shotgun (WGS) entry which is preliminary data.</text>
</comment>
<proteinExistence type="predicted"/>
<evidence type="ECO:0000313" key="3">
    <source>
        <dbReference type="Proteomes" id="UP000778262"/>
    </source>
</evidence>
<accession>A0A9Q4XNT4</accession>
<name>A0A9Q4XNT4_9ENTR</name>
<reference evidence="2" key="1">
    <citation type="submission" date="2018-11" db="EMBL/GenBank/DDBJ databases">
        <title>Genomics analysis of Putative Virulence Factors on Adhesion and Cytotoxicity for Cronobacter spp.</title>
        <authorList>
            <person name="Cui J."/>
        </authorList>
    </citation>
    <scope>NUCLEOTIDE SEQUENCE</scope>
    <source>
        <strain evidence="2">SD69</strain>
    </source>
</reference>
<dbReference type="Pfam" id="PF09673">
    <property type="entry name" value="TrbC_Ftype"/>
    <property type="match status" value="1"/>
</dbReference>
<dbReference type="RefSeq" id="WP_097569174.1">
    <property type="nucleotide sequence ID" value="NZ_NRNP01000014.1"/>
</dbReference>
<dbReference type="NCBIfam" id="TIGR02742">
    <property type="entry name" value="TrbC_Ftype"/>
    <property type="match status" value="1"/>
</dbReference>
<dbReference type="InterPro" id="IPR019106">
    <property type="entry name" value="T4SS_TrbC"/>
</dbReference>
<keyword evidence="1" id="KW-0732">Signal</keyword>
<feature type="chain" id="PRO_5040393993" evidence="1">
    <location>
        <begin position="25"/>
        <end position="204"/>
    </location>
</feature>
<evidence type="ECO:0000256" key="1">
    <source>
        <dbReference type="SAM" id="SignalP"/>
    </source>
</evidence>